<organism evidence="1 2">
    <name type="scientific">Saccoglossus kowalevskii</name>
    <name type="common">Acorn worm</name>
    <dbReference type="NCBI Taxonomy" id="10224"/>
    <lineage>
        <taxon>Eukaryota</taxon>
        <taxon>Metazoa</taxon>
        <taxon>Hemichordata</taxon>
        <taxon>Enteropneusta</taxon>
        <taxon>Harrimaniidae</taxon>
        <taxon>Saccoglossus</taxon>
    </lineage>
</organism>
<accession>A0ABM0M7D7</accession>
<dbReference type="GeneID" id="102806126"/>
<feature type="non-terminal residue" evidence="2">
    <location>
        <position position="129"/>
    </location>
</feature>
<protein>
    <submittedName>
        <fullName evidence="2">Uncharacterized protein LOC102806126</fullName>
    </submittedName>
</protein>
<keyword evidence="1" id="KW-1185">Reference proteome</keyword>
<evidence type="ECO:0000313" key="1">
    <source>
        <dbReference type="Proteomes" id="UP000694865"/>
    </source>
</evidence>
<evidence type="ECO:0000313" key="2">
    <source>
        <dbReference type="RefSeq" id="XP_006815928.1"/>
    </source>
</evidence>
<dbReference type="RefSeq" id="XP_006815928.1">
    <property type="nucleotide sequence ID" value="XM_006815865.1"/>
</dbReference>
<reference evidence="2" key="1">
    <citation type="submission" date="2025-08" db="UniProtKB">
        <authorList>
            <consortium name="RefSeq"/>
        </authorList>
    </citation>
    <scope>IDENTIFICATION</scope>
    <source>
        <tissue evidence="2">Testes</tissue>
    </source>
</reference>
<gene>
    <name evidence="2" type="primary">LOC102806126</name>
</gene>
<dbReference type="Proteomes" id="UP000694865">
    <property type="component" value="Unplaced"/>
</dbReference>
<name>A0ABM0M7D7_SACKO</name>
<proteinExistence type="predicted"/>
<sequence>MGETGKFSPICWNSKKIRRVVRSTLAGETLAMTDGIDSAMFISTLYLELTGSDSRYTKLPLVCVTDCKSLYEAVKSTKLVSEKRLRIEVSGIRELIESNQVKEFIWSESKNRLADCLTKRGASPLVLWK</sequence>